<evidence type="ECO:0000256" key="2">
    <source>
        <dbReference type="ARBA" id="ARBA00022771"/>
    </source>
</evidence>
<keyword evidence="3" id="KW-0862">Zinc</keyword>
<dbReference type="InParanoid" id="A0A3Q1FAJ7"/>
<keyword evidence="2 4" id="KW-0863">Zinc-finger</keyword>
<sequence>MEGKPKVSSKIIPLAAHKGAEKLCELCQRVARLQCTECRVTFYCDAEHQQADWVGIHRRICQLLVPIRTQRAGQIVAQRKKAELIEICRSVAQQKLSEGKHQEALPASQFCLRCSVDVHGPDTVQLVPAYLLLAEANIGLGNLIRVSELLSQAEWSVLKNPDCGHAVQHRLHRSLGRLHTATGNLEQALLHFANDIYFASEEFGLDSPITCRGYFLMADAFAKQGKTPVVRSLYSEVAQIWHCRLTNLLENRIQNDNQSDKAQQVEVDDMLRTMLEFEQEDFRKDPAQVARVAHCLAMMWFLAGDFRKVNHLMTFGIRGWFDTVTHFPISSLYRLNIGLCLIGEAVKIGGNYKIQWILVDFFCECSQRNIFF</sequence>
<evidence type="ECO:0000256" key="1">
    <source>
        <dbReference type="ARBA" id="ARBA00022723"/>
    </source>
</evidence>
<proteinExistence type="predicted"/>
<dbReference type="PROSITE" id="PS50865">
    <property type="entry name" value="ZF_MYND_2"/>
    <property type="match status" value="1"/>
</dbReference>
<dbReference type="GO" id="GO:0008270">
    <property type="term" value="F:zinc ion binding"/>
    <property type="evidence" value="ECO:0007669"/>
    <property type="project" value="UniProtKB-KW"/>
</dbReference>
<feature type="domain" description="MYND-type" evidence="5">
    <location>
        <begin position="24"/>
        <end position="61"/>
    </location>
</feature>
<keyword evidence="1" id="KW-0479">Metal-binding</keyword>
<reference evidence="6" key="1">
    <citation type="submission" date="2025-08" db="UniProtKB">
        <authorList>
            <consortium name="Ensembl"/>
        </authorList>
    </citation>
    <scope>IDENTIFICATION</scope>
</reference>
<evidence type="ECO:0000313" key="6">
    <source>
        <dbReference type="Ensembl" id="ENSAPOP00000014043.1"/>
    </source>
</evidence>
<dbReference type="PANTHER" id="PTHR46533">
    <property type="entry name" value="ZINC FINGER MYND DOMAIN-CONTAINING PROTEIN 12"/>
    <property type="match status" value="1"/>
</dbReference>
<dbReference type="Proteomes" id="UP000257200">
    <property type="component" value="Unplaced"/>
</dbReference>
<protein>
    <submittedName>
        <fullName evidence="6">Zinc finger MYND-type containing 12</fullName>
    </submittedName>
</protein>
<dbReference type="Ensembl" id="ENSAPOT00000022318.1">
    <property type="protein sequence ID" value="ENSAPOP00000014043.1"/>
    <property type="gene ID" value="ENSAPOG00000016915.1"/>
</dbReference>
<keyword evidence="7" id="KW-1185">Reference proteome</keyword>
<dbReference type="Gene3D" id="1.25.40.10">
    <property type="entry name" value="Tetratricopeptide repeat domain"/>
    <property type="match status" value="1"/>
</dbReference>
<dbReference type="PANTHER" id="PTHR46533:SF1">
    <property type="entry name" value="ZINC FINGER MYND DOMAIN-CONTAINING PROTEIN 12"/>
    <property type="match status" value="1"/>
</dbReference>
<dbReference type="Pfam" id="PF01753">
    <property type="entry name" value="zf-MYND"/>
    <property type="match status" value="1"/>
</dbReference>
<dbReference type="InterPro" id="IPR002893">
    <property type="entry name" value="Znf_MYND"/>
</dbReference>
<dbReference type="AlphaFoldDB" id="A0A3Q1FAJ7"/>
<accession>A0A3Q1FAJ7</accession>
<dbReference type="Gene3D" id="6.10.140.2220">
    <property type="match status" value="1"/>
</dbReference>
<dbReference type="GeneTree" id="ENSGT00390000004248"/>
<dbReference type="PROSITE" id="PS01360">
    <property type="entry name" value="ZF_MYND_1"/>
    <property type="match status" value="1"/>
</dbReference>
<reference evidence="6" key="2">
    <citation type="submission" date="2025-09" db="UniProtKB">
        <authorList>
            <consortium name="Ensembl"/>
        </authorList>
    </citation>
    <scope>IDENTIFICATION</scope>
</reference>
<evidence type="ECO:0000313" key="7">
    <source>
        <dbReference type="Proteomes" id="UP000257200"/>
    </source>
</evidence>
<dbReference type="InterPro" id="IPR011990">
    <property type="entry name" value="TPR-like_helical_dom_sf"/>
</dbReference>
<dbReference type="InterPro" id="IPR053248">
    <property type="entry name" value="Zinc_finger_MYND_domain"/>
</dbReference>
<dbReference type="SUPFAM" id="SSF144232">
    <property type="entry name" value="HIT/MYND zinc finger-like"/>
    <property type="match status" value="1"/>
</dbReference>
<name>A0A3Q1FAJ7_9TELE</name>
<evidence type="ECO:0000256" key="4">
    <source>
        <dbReference type="PROSITE-ProRule" id="PRU00134"/>
    </source>
</evidence>
<dbReference type="STRING" id="80966.ENSAPOP00000014043"/>
<organism evidence="6 7">
    <name type="scientific">Acanthochromis polyacanthus</name>
    <name type="common">spiny chromis</name>
    <dbReference type="NCBI Taxonomy" id="80966"/>
    <lineage>
        <taxon>Eukaryota</taxon>
        <taxon>Metazoa</taxon>
        <taxon>Chordata</taxon>
        <taxon>Craniata</taxon>
        <taxon>Vertebrata</taxon>
        <taxon>Euteleostomi</taxon>
        <taxon>Actinopterygii</taxon>
        <taxon>Neopterygii</taxon>
        <taxon>Teleostei</taxon>
        <taxon>Neoteleostei</taxon>
        <taxon>Acanthomorphata</taxon>
        <taxon>Ovalentaria</taxon>
        <taxon>Pomacentridae</taxon>
        <taxon>Acanthochromis</taxon>
    </lineage>
</organism>
<evidence type="ECO:0000259" key="5">
    <source>
        <dbReference type="PROSITE" id="PS50865"/>
    </source>
</evidence>
<evidence type="ECO:0000256" key="3">
    <source>
        <dbReference type="ARBA" id="ARBA00022833"/>
    </source>
</evidence>